<name>A0AAN9MRP9_PHACN</name>
<sequence>MEERERKGKRVVVEGGGEREKREKVPRQGETKSLLLRQGEKPLPKMLGLRPSLAKRSRKDKFLLIFDLEYSWVLDEVASYTSDLNLRSEVEEFIHLLHVAYILSFGHR</sequence>
<feature type="region of interest" description="Disordered" evidence="1">
    <location>
        <begin position="1"/>
        <end position="35"/>
    </location>
</feature>
<evidence type="ECO:0000256" key="1">
    <source>
        <dbReference type="SAM" id="MobiDB-lite"/>
    </source>
</evidence>
<organism evidence="2 3">
    <name type="scientific">Phaseolus coccineus</name>
    <name type="common">Scarlet runner bean</name>
    <name type="synonym">Phaseolus multiflorus</name>
    <dbReference type="NCBI Taxonomy" id="3886"/>
    <lineage>
        <taxon>Eukaryota</taxon>
        <taxon>Viridiplantae</taxon>
        <taxon>Streptophyta</taxon>
        <taxon>Embryophyta</taxon>
        <taxon>Tracheophyta</taxon>
        <taxon>Spermatophyta</taxon>
        <taxon>Magnoliopsida</taxon>
        <taxon>eudicotyledons</taxon>
        <taxon>Gunneridae</taxon>
        <taxon>Pentapetalae</taxon>
        <taxon>rosids</taxon>
        <taxon>fabids</taxon>
        <taxon>Fabales</taxon>
        <taxon>Fabaceae</taxon>
        <taxon>Papilionoideae</taxon>
        <taxon>50 kb inversion clade</taxon>
        <taxon>NPAAA clade</taxon>
        <taxon>indigoferoid/millettioid clade</taxon>
        <taxon>Phaseoleae</taxon>
        <taxon>Phaseolus</taxon>
    </lineage>
</organism>
<dbReference type="EMBL" id="JAYMYR010000006">
    <property type="protein sequence ID" value="KAK7356318.1"/>
    <property type="molecule type" value="Genomic_DNA"/>
</dbReference>
<evidence type="ECO:0000313" key="2">
    <source>
        <dbReference type="EMBL" id="KAK7356318.1"/>
    </source>
</evidence>
<evidence type="ECO:0000313" key="3">
    <source>
        <dbReference type="Proteomes" id="UP001374584"/>
    </source>
</evidence>
<comment type="caution">
    <text evidence="2">The sequence shown here is derived from an EMBL/GenBank/DDBJ whole genome shotgun (WGS) entry which is preliminary data.</text>
</comment>
<gene>
    <name evidence="2" type="ORF">VNO80_15587</name>
</gene>
<feature type="compositionally biased region" description="Basic and acidic residues" evidence="1">
    <location>
        <begin position="16"/>
        <end position="30"/>
    </location>
</feature>
<reference evidence="2 3" key="1">
    <citation type="submission" date="2024-01" db="EMBL/GenBank/DDBJ databases">
        <title>The genomes of 5 underutilized Papilionoideae crops provide insights into root nodulation and disease resistanc.</title>
        <authorList>
            <person name="Jiang F."/>
        </authorList>
    </citation>
    <scope>NUCLEOTIDE SEQUENCE [LARGE SCALE GENOMIC DNA]</scope>
    <source>
        <strain evidence="2">JINMINGXINNONG_FW02</strain>
        <tissue evidence="2">Leaves</tissue>
    </source>
</reference>
<protein>
    <submittedName>
        <fullName evidence="2">Uncharacterized protein</fullName>
    </submittedName>
</protein>
<accession>A0AAN9MRP9</accession>
<dbReference type="Proteomes" id="UP001374584">
    <property type="component" value="Unassembled WGS sequence"/>
</dbReference>
<dbReference type="AlphaFoldDB" id="A0AAN9MRP9"/>
<keyword evidence="3" id="KW-1185">Reference proteome</keyword>
<proteinExistence type="predicted"/>